<dbReference type="Pfam" id="PF07661">
    <property type="entry name" value="MORN_2"/>
    <property type="match status" value="3"/>
</dbReference>
<dbReference type="InterPro" id="IPR011652">
    <property type="entry name" value="MORN_2"/>
</dbReference>
<proteinExistence type="predicted"/>
<dbReference type="Gene3D" id="1.25.40.10">
    <property type="entry name" value="Tetratricopeptide repeat domain"/>
    <property type="match status" value="1"/>
</dbReference>
<dbReference type="InterPro" id="IPR019734">
    <property type="entry name" value="TPR_rpt"/>
</dbReference>
<dbReference type="InterPro" id="IPR011990">
    <property type="entry name" value="TPR-like_helical_dom_sf"/>
</dbReference>
<dbReference type="Gene3D" id="2.20.110.10">
    <property type="entry name" value="Histone H3 K4-specific methyltransferase SET7/9 N-terminal domain"/>
    <property type="match status" value="3"/>
</dbReference>
<protein>
    <submittedName>
        <fullName evidence="1">Uncharacterized protein</fullName>
    </submittedName>
</protein>
<reference evidence="1" key="1">
    <citation type="submission" date="2018-05" db="EMBL/GenBank/DDBJ databases">
        <authorList>
            <person name="Lanie J.A."/>
            <person name="Ng W.-L."/>
            <person name="Kazmierczak K.M."/>
            <person name="Andrzejewski T.M."/>
            <person name="Davidsen T.M."/>
            <person name="Wayne K.J."/>
            <person name="Tettelin H."/>
            <person name="Glass J.I."/>
            <person name="Rusch D."/>
            <person name="Podicherti R."/>
            <person name="Tsui H.-C.T."/>
            <person name="Winkler M.E."/>
        </authorList>
    </citation>
    <scope>NUCLEOTIDE SEQUENCE</scope>
</reference>
<sequence>MKRILYIPIIVSFVFTQQGLNLTDLDPGEGGKLMYPYSGKTFENWPNGDIKVRGRLRDGLRNGKWEYFHTNGSKMAVGKYFDGDGSDIDPETKIPRKGFAGNWTFYYKTGQQWQEGSWKDGVPRGEHVKWYPNGNTKTILTYKKGNLEGPITKWYEDGQVKEEAFYITGKLDSSYSTWYSNGSKNKEGDYVSGVQTGHWTFWHENGELKRDGSYYNGEMDGIWVEYAADGNSIQRSRYNEGLFLYDLHWGPKELYDRAKKLRKKDIESSLMVLDNIVNSFKDSKYATRSQFMKAEVYMNDLKDYNAAIREYKAVVKLFPTTAQAQDSQYMVSYIYGSVLENKKQAKKEYNSFLKKYPSSRLVSAVKLELKQLNSRMAKK</sequence>
<name>A0A381S5C6_9ZZZZ</name>
<dbReference type="SUPFAM" id="SSF82185">
    <property type="entry name" value="Histone H3 K4-specific methyltransferase SET7/9 N-terminal domain"/>
    <property type="match status" value="2"/>
</dbReference>
<dbReference type="Pfam" id="PF13174">
    <property type="entry name" value="TPR_6"/>
    <property type="match status" value="2"/>
</dbReference>
<organism evidence="1">
    <name type="scientific">marine metagenome</name>
    <dbReference type="NCBI Taxonomy" id="408172"/>
    <lineage>
        <taxon>unclassified sequences</taxon>
        <taxon>metagenomes</taxon>
        <taxon>ecological metagenomes</taxon>
    </lineage>
</organism>
<dbReference type="AlphaFoldDB" id="A0A381S5C6"/>
<dbReference type="EMBL" id="UINC01002612">
    <property type="protein sequence ID" value="SUZ98521.1"/>
    <property type="molecule type" value="Genomic_DNA"/>
</dbReference>
<accession>A0A381S5C6</accession>
<gene>
    <name evidence="1" type="ORF">METZ01_LOCUS51375</name>
</gene>
<evidence type="ECO:0000313" key="1">
    <source>
        <dbReference type="EMBL" id="SUZ98521.1"/>
    </source>
</evidence>